<evidence type="ECO:0000256" key="3">
    <source>
        <dbReference type="ARBA" id="ARBA00011926"/>
    </source>
</evidence>
<evidence type="ECO:0000256" key="8">
    <source>
        <dbReference type="ARBA" id="ARBA00022884"/>
    </source>
</evidence>
<feature type="site" description="mRNA cap binding" evidence="16">
    <location>
        <position position="195"/>
    </location>
</feature>
<feature type="site" description="mRNA cap binding" evidence="16">
    <location>
        <position position="228"/>
    </location>
</feature>
<feature type="region of interest" description="Disordered" evidence="17">
    <location>
        <begin position="350"/>
        <end position="436"/>
    </location>
</feature>
<dbReference type="PANTHER" id="PTHR12189">
    <property type="entry name" value="MRNA GUANINE-7- METHYLTRANSFERASE"/>
    <property type="match status" value="1"/>
</dbReference>
<dbReference type="RefSeq" id="XP_062692890.1">
    <property type="nucleotide sequence ID" value="XM_062837159.1"/>
</dbReference>
<reference evidence="19 20" key="1">
    <citation type="journal article" date="2023" name="Mol. Phylogenet. Evol.">
        <title>Genome-scale phylogeny and comparative genomics of the fungal order Sordariales.</title>
        <authorList>
            <person name="Hensen N."/>
            <person name="Bonometti L."/>
            <person name="Westerberg I."/>
            <person name="Brannstrom I.O."/>
            <person name="Guillou S."/>
            <person name="Cros-Aarteil S."/>
            <person name="Calhoun S."/>
            <person name="Haridas S."/>
            <person name="Kuo A."/>
            <person name="Mondo S."/>
            <person name="Pangilinan J."/>
            <person name="Riley R."/>
            <person name="LaButti K."/>
            <person name="Andreopoulos B."/>
            <person name="Lipzen A."/>
            <person name="Chen C."/>
            <person name="Yan M."/>
            <person name="Daum C."/>
            <person name="Ng V."/>
            <person name="Clum A."/>
            <person name="Steindorff A."/>
            <person name="Ohm R.A."/>
            <person name="Martin F."/>
            <person name="Silar P."/>
            <person name="Natvig D.O."/>
            <person name="Lalanne C."/>
            <person name="Gautier V."/>
            <person name="Ament-Velasquez S.L."/>
            <person name="Kruys A."/>
            <person name="Hutchinson M.I."/>
            <person name="Powell A.J."/>
            <person name="Barry K."/>
            <person name="Miller A.N."/>
            <person name="Grigoriev I.V."/>
            <person name="Debuchy R."/>
            <person name="Gladieux P."/>
            <person name="Hiltunen Thoren M."/>
            <person name="Johannesson H."/>
        </authorList>
    </citation>
    <scope>NUCLEOTIDE SEQUENCE [LARGE SCALE GENOMIC DNA]</scope>
    <source>
        <strain evidence="19 20">FGSC 10403</strain>
    </source>
</reference>
<dbReference type="PIRSF" id="PIRSF028762">
    <property type="entry name" value="ABD1"/>
    <property type="match status" value="1"/>
</dbReference>
<evidence type="ECO:0000256" key="7">
    <source>
        <dbReference type="ARBA" id="ARBA00022691"/>
    </source>
</evidence>
<keyword evidence="10 15" id="KW-0539">Nucleus</keyword>
<sequence>MSGYDGYTSYRSTRKRQRSESPYDDDRNGRNEDRRYKSARHDEDEDDNDVLPQPFDARKLAPAKRTQTPTTSGEPRKQKRPGQRARITEAEREQIRQRQMERERQAQREAEAAAEAERRNTVNDVVRAHYNAVPERGRDWRKTDSRIKGLRSFNNWVKSCIIQKFSPDEDHSPGARERGISSNNQLLVLDIGCGKGGDLGKWQQAPQPVELYVGLDPADVSIDQARDRYRSMVARGGHGGRGGRGGYNRRQPPLFEARFHVKDCYGESIEDIDIIRQVGFASSNIGGPSHRGFDVVSMMFCMHYAFETEAKARQMLKNVAGALKKGGRFIGCIPNSDVISSRVEEFNKRLAEQQKAKEDQAQPSVETDGNTPKESVPNGDEKLSSDQSQRKPTPEEGEASEQTPKPDEDKEEGELEEGELEPTSEAKPPSDPTIAEWGNDIYRVRFNGPTPADGIFRPPFGWKYNFFLHEAVEEVPEYVVPWEAFRALAEDYNLELQYHKTFTDVWETEKDDRELGPLSERMGVRDRMSGKLLVSPEEMEAASFYVAFCFYKV</sequence>
<accession>A0AAJ0I7M2</accession>
<feature type="compositionally biased region" description="Acidic residues" evidence="17">
    <location>
        <begin position="409"/>
        <end position="422"/>
    </location>
</feature>
<dbReference type="SUPFAM" id="SSF53335">
    <property type="entry name" value="S-adenosyl-L-methionine-dependent methyltransferases"/>
    <property type="match status" value="1"/>
</dbReference>
<dbReference type="Gene3D" id="3.40.50.150">
    <property type="entry name" value="Vaccinia Virus protein VP39"/>
    <property type="match status" value="1"/>
</dbReference>
<dbReference type="InterPro" id="IPR039753">
    <property type="entry name" value="RG7MT1"/>
</dbReference>
<keyword evidence="7 15" id="KW-0949">S-adenosyl-L-methionine</keyword>
<dbReference type="InterPro" id="IPR029063">
    <property type="entry name" value="SAM-dependent_MTases_sf"/>
</dbReference>
<keyword evidence="5 15" id="KW-0507">mRNA processing</keyword>
<feature type="site" description="mRNA cap binding" evidence="16">
    <location>
        <position position="201"/>
    </location>
</feature>
<proteinExistence type="inferred from homology"/>
<dbReference type="GeneID" id="87874781"/>
<feature type="compositionally biased region" description="Polar residues" evidence="17">
    <location>
        <begin position="363"/>
        <end position="373"/>
    </location>
</feature>
<feature type="compositionally biased region" description="Basic and acidic residues" evidence="17">
    <location>
        <begin position="379"/>
        <end position="394"/>
    </location>
</feature>
<evidence type="ECO:0000256" key="11">
    <source>
        <dbReference type="ARBA" id="ARBA00032772"/>
    </source>
</evidence>
<evidence type="ECO:0000256" key="16">
    <source>
        <dbReference type="PIRSR" id="PIRSR028762-2"/>
    </source>
</evidence>
<feature type="compositionally biased region" description="Basic and acidic residues" evidence="17">
    <location>
        <begin position="18"/>
        <end position="42"/>
    </location>
</feature>
<comment type="function">
    <text evidence="1">Responsible for methylating the 5'-cap structure of mRNAs.</text>
</comment>
<evidence type="ECO:0000256" key="12">
    <source>
        <dbReference type="ARBA" id="ARBA00033387"/>
    </source>
</evidence>
<feature type="domain" description="MRNA cap 0 methyltransferase" evidence="18">
    <location>
        <begin position="145"/>
        <end position="553"/>
    </location>
</feature>
<dbReference type="EMBL" id="JAULSX010000004">
    <property type="protein sequence ID" value="KAK3492432.1"/>
    <property type="molecule type" value="Genomic_DNA"/>
</dbReference>
<dbReference type="AlphaFoldDB" id="A0AAJ0I7M2"/>
<keyword evidence="20" id="KW-1185">Reference proteome</keyword>
<dbReference type="Pfam" id="PF03291">
    <property type="entry name" value="mRNA_G-N7_MeTrfase"/>
    <property type="match status" value="2"/>
</dbReference>
<evidence type="ECO:0000256" key="17">
    <source>
        <dbReference type="SAM" id="MobiDB-lite"/>
    </source>
</evidence>
<dbReference type="Proteomes" id="UP001285908">
    <property type="component" value="Unassembled WGS sequence"/>
</dbReference>
<feature type="site" description="mRNA cap binding" evidence="16">
    <location>
        <position position="477"/>
    </location>
</feature>
<feature type="site" description="mRNA cap binding" evidence="16">
    <location>
        <position position="303"/>
    </location>
</feature>
<evidence type="ECO:0000256" key="9">
    <source>
        <dbReference type="ARBA" id="ARBA00023042"/>
    </source>
</evidence>
<protein>
    <recommendedName>
        <fullName evidence="14 15">mRNA cap guanine-N(7) methyltransferase</fullName>
        <ecNumber evidence="3 15">2.1.1.56</ecNumber>
    </recommendedName>
    <alternativeName>
        <fullName evidence="11 15">mRNA (guanine-N(7))-methyltransferase</fullName>
    </alternativeName>
    <alternativeName>
        <fullName evidence="12 15">mRNA cap methyltransferase</fullName>
    </alternativeName>
</protein>
<feature type="binding site" evidence="16">
    <location>
        <begin position="154"/>
        <end position="155"/>
    </location>
    <ligand>
        <name>mRNA</name>
        <dbReference type="ChEBI" id="CHEBI:33699"/>
    </ligand>
</feature>
<feature type="compositionally biased region" description="Basic and acidic residues" evidence="17">
    <location>
        <begin position="350"/>
        <end position="360"/>
    </location>
</feature>
<evidence type="ECO:0000256" key="10">
    <source>
        <dbReference type="ARBA" id="ARBA00023242"/>
    </source>
</evidence>
<dbReference type="InterPro" id="IPR004971">
    <property type="entry name" value="mRNA_G-N7_MeTrfase_dom"/>
</dbReference>
<keyword evidence="6 15" id="KW-0808">Transferase</keyword>
<evidence type="ECO:0000256" key="6">
    <source>
        <dbReference type="ARBA" id="ARBA00022679"/>
    </source>
</evidence>
<evidence type="ECO:0000256" key="13">
    <source>
        <dbReference type="ARBA" id="ARBA00044712"/>
    </source>
</evidence>
<organism evidence="19 20">
    <name type="scientific">Neurospora hispaniola</name>
    <dbReference type="NCBI Taxonomy" id="588809"/>
    <lineage>
        <taxon>Eukaryota</taxon>
        <taxon>Fungi</taxon>
        <taxon>Dikarya</taxon>
        <taxon>Ascomycota</taxon>
        <taxon>Pezizomycotina</taxon>
        <taxon>Sordariomycetes</taxon>
        <taxon>Sordariomycetidae</taxon>
        <taxon>Sordariales</taxon>
        <taxon>Sordariaceae</taxon>
        <taxon>Neurospora</taxon>
    </lineage>
</organism>
<feature type="region of interest" description="Disordered" evidence="17">
    <location>
        <begin position="1"/>
        <end position="120"/>
    </location>
</feature>
<dbReference type="GO" id="GO:0005634">
    <property type="term" value="C:nucleus"/>
    <property type="evidence" value="ECO:0007669"/>
    <property type="project" value="UniProtKB-SubCell"/>
</dbReference>
<evidence type="ECO:0000256" key="1">
    <source>
        <dbReference type="ARBA" id="ARBA00003378"/>
    </source>
</evidence>
<name>A0AAJ0I7M2_9PEZI</name>
<feature type="compositionally biased region" description="Basic and acidic residues" evidence="17">
    <location>
        <begin position="86"/>
        <end position="120"/>
    </location>
</feature>
<comment type="subcellular location">
    <subcellularLocation>
        <location evidence="2 15">Nucleus</location>
    </subcellularLocation>
</comment>
<dbReference type="EC" id="2.1.1.56" evidence="3 15"/>
<dbReference type="InterPro" id="IPR016899">
    <property type="entry name" value="mRNA_G-N7_MeTrfase_euk"/>
</dbReference>
<gene>
    <name evidence="19" type="ORF">B0T23DRAFT_379688</name>
</gene>
<dbReference type="PANTHER" id="PTHR12189:SF2">
    <property type="entry name" value="MRNA CAP GUANINE-N7 METHYLTRANSFERASE"/>
    <property type="match status" value="1"/>
</dbReference>
<comment type="caution">
    <text evidence="19">The sequence shown here is derived from an EMBL/GenBank/DDBJ whole genome shotgun (WGS) entry which is preliminary data.</text>
</comment>
<evidence type="ECO:0000313" key="20">
    <source>
        <dbReference type="Proteomes" id="UP001285908"/>
    </source>
</evidence>
<evidence type="ECO:0000313" key="19">
    <source>
        <dbReference type="EMBL" id="KAK3492432.1"/>
    </source>
</evidence>
<keyword evidence="8 15" id="KW-0694">RNA-binding</keyword>
<comment type="catalytic activity">
    <reaction evidence="13">
        <text>a 5'-end (5'-triphosphoguanosine)-ribonucleoside in mRNA + S-adenosyl-L-methionine = a 5'-end (N(7)-methyl 5'-triphosphoguanosine)-ribonucleoside in mRNA + S-adenosyl-L-homocysteine</text>
        <dbReference type="Rhea" id="RHEA:67008"/>
        <dbReference type="Rhea" id="RHEA-COMP:17166"/>
        <dbReference type="Rhea" id="RHEA-COMP:17167"/>
        <dbReference type="ChEBI" id="CHEBI:57856"/>
        <dbReference type="ChEBI" id="CHEBI:59789"/>
        <dbReference type="ChEBI" id="CHEBI:156461"/>
        <dbReference type="ChEBI" id="CHEBI:167617"/>
        <dbReference type="EC" id="2.1.1.56"/>
    </reaction>
</comment>
<dbReference type="GO" id="GO:0003723">
    <property type="term" value="F:RNA binding"/>
    <property type="evidence" value="ECO:0007669"/>
    <property type="project" value="UniProtKB-KW"/>
</dbReference>
<evidence type="ECO:0000256" key="4">
    <source>
        <dbReference type="ARBA" id="ARBA00022603"/>
    </source>
</evidence>
<evidence type="ECO:0000256" key="15">
    <source>
        <dbReference type="PIRNR" id="PIRNR028762"/>
    </source>
</evidence>
<evidence type="ECO:0000259" key="18">
    <source>
        <dbReference type="PROSITE" id="PS51562"/>
    </source>
</evidence>
<comment type="similarity">
    <text evidence="15">Belongs to the class I-like SAM-binding methyltransferase superfamily. mRNA cap 0 methyltransferase family.</text>
</comment>
<evidence type="ECO:0000256" key="5">
    <source>
        <dbReference type="ARBA" id="ARBA00022664"/>
    </source>
</evidence>
<keyword evidence="9 15" id="KW-0506">mRNA capping</keyword>
<feature type="site" description="mRNA cap binding" evidence="16">
    <location>
        <position position="545"/>
    </location>
</feature>
<keyword evidence="4 15" id="KW-0489">Methyltransferase</keyword>
<evidence type="ECO:0000256" key="14">
    <source>
        <dbReference type="ARBA" id="ARBA00049739"/>
    </source>
</evidence>
<evidence type="ECO:0000256" key="2">
    <source>
        <dbReference type="ARBA" id="ARBA00004123"/>
    </source>
</evidence>
<dbReference type="GO" id="GO:0004482">
    <property type="term" value="F:mRNA 5'-cap (guanine-N7-)-methyltransferase activity"/>
    <property type="evidence" value="ECO:0007669"/>
    <property type="project" value="UniProtKB-EC"/>
</dbReference>
<dbReference type="PROSITE" id="PS51562">
    <property type="entry name" value="RNA_CAP0_MT"/>
    <property type="match status" value="1"/>
</dbReference>